<feature type="signal peptide" evidence="10">
    <location>
        <begin position="1"/>
        <end position="21"/>
    </location>
</feature>
<evidence type="ECO:0000256" key="5">
    <source>
        <dbReference type="ARBA" id="ARBA00022729"/>
    </source>
</evidence>
<keyword evidence="5 9" id="KW-0732">Signal</keyword>
<sequence length="227" mass="23871">MKMLKWMIPGVLALLLAGCAAQEPPLVTLPMTARPQPQASTMPANGSIFQTGSYRAMFEDKMPALVGDTLTISIQEKSSTSQSEQTTATRSSALNESLTSGIQLPFVPSGLGKGMGASITGSGSANNTGKGTNQVATTFVSSITVTVIEVLANGNLVVSGEKVVRINGDTESIRLSGVVNPRDIAADRSVSSLKVADARIEQETKGNNRLYNEPGWLAKFFLSIIPI</sequence>
<keyword evidence="11" id="KW-0966">Cell projection</keyword>
<evidence type="ECO:0000313" key="12">
    <source>
        <dbReference type="Proteomes" id="UP000274139"/>
    </source>
</evidence>
<proteinExistence type="inferred from homology"/>
<comment type="similarity">
    <text evidence="3 9">Belongs to the FlgH family.</text>
</comment>
<dbReference type="Pfam" id="PF02107">
    <property type="entry name" value="FlgH"/>
    <property type="match status" value="1"/>
</dbReference>
<evidence type="ECO:0000256" key="8">
    <source>
        <dbReference type="ARBA" id="ARBA00023237"/>
    </source>
</evidence>
<keyword evidence="11" id="KW-0282">Flagellum</keyword>
<keyword evidence="11" id="KW-0969">Cilium</keyword>
<comment type="subcellular location">
    <subcellularLocation>
        <location evidence="9">Cell outer membrane</location>
        <topology evidence="9">Lipid-anchor</topology>
    </subcellularLocation>
    <subcellularLocation>
        <location evidence="9">Bacterial flagellum basal body</location>
    </subcellularLocation>
    <subcellularLocation>
        <location evidence="2">Membrane</location>
    </subcellularLocation>
</comment>
<keyword evidence="8 9" id="KW-0998">Cell outer membrane</keyword>
<keyword evidence="9" id="KW-0449">Lipoprotein</keyword>
<organism evidence="11 12">
    <name type="scientific">Aquitalea palustris</name>
    <dbReference type="NCBI Taxonomy" id="2480983"/>
    <lineage>
        <taxon>Bacteria</taxon>
        <taxon>Pseudomonadati</taxon>
        <taxon>Pseudomonadota</taxon>
        <taxon>Betaproteobacteria</taxon>
        <taxon>Neisseriales</taxon>
        <taxon>Chromobacteriaceae</taxon>
        <taxon>Aquitalea</taxon>
    </lineage>
</organism>
<name>A0A454JHC7_9NEIS</name>
<evidence type="ECO:0000256" key="10">
    <source>
        <dbReference type="SAM" id="SignalP"/>
    </source>
</evidence>
<evidence type="ECO:0000256" key="3">
    <source>
        <dbReference type="ARBA" id="ARBA00006929"/>
    </source>
</evidence>
<dbReference type="PANTHER" id="PTHR34933">
    <property type="entry name" value="FLAGELLAR L-RING PROTEIN"/>
    <property type="match status" value="1"/>
</dbReference>
<evidence type="ECO:0000256" key="7">
    <source>
        <dbReference type="ARBA" id="ARBA00023143"/>
    </source>
</evidence>
<dbReference type="EMBL" id="RFAR01000051">
    <property type="protein sequence ID" value="RMC96216.1"/>
    <property type="molecule type" value="Genomic_DNA"/>
</dbReference>
<dbReference type="PANTHER" id="PTHR34933:SF3">
    <property type="entry name" value="FLAGELLAR L-RING PROTEIN"/>
    <property type="match status" value="1"/>
</dbReference>
<dbReference type="AlphaFoldDB" id="A0A454JHC7"/>
<dbReference type="InterPro" id="IPR000527">
    <property type="entry name" value="Flag_Lring"/>
</dbReference>
<keyword evidence="7 9" id="KW-0975">Bacterial flagellum</keyword>
<feature type="chain" id="PRO_5019530189" description="Flagellar L-ring protein" evidence="10">
    <location>
        <begin position="22"/>
        <end position="227"/>
    </location>
</feature>
<evidence type="ECO:0000256" key="4">
    <source>
        <dbReference type="ARBA" id="ARBA00011439"/>
    </source>
</evidence>
<dbReference type="PROSITE" id="PS51257">
    <property type="entry name" value="PROKAR_LIPOPROTEIN"/>
    <property type="match status" value="1"/>
</dbReference>
<evidence type="ECO:0000256" key="9">
    <source>
        <dbReference type="HAMAP-Rule" id="MF_00415"/>
    </source>
</evidence>
<gene>
    <name evidence="9" type="primary">flgH</name>
    <name evidence="11" type="ORF">EAY64_12515</name>
</gene>
<comment type="caution">
    <text evidence="11">The sequence shown here is derived from an EMBL/GenBank/DDBJ whole genome shotgun (WGS) entry which is preliminary data.</text>
</comment>
<comment type="subunit">
    <text evidence="4 9">The basal body constitutes a major portion of the flagellar organelle and consists of four rings (L,P,S, and M) mounted on a central rod.</text>
</comment>
<dbReference type="GO" id="GO:0003774">
    <property type="term" value="F:cytoskeletal motor activity"/>
    <property type="evidence" value="ECO:0007669"/>
    <property type="project" value="InterPro"/>
</dbReference>
<protein>
    <recommendedName>
        <fullName evidence="9">Flagellar L-ring protein</fullName>
    </recommendedName>
    <alternativeName>
        <fullName evidence="9">Basal body L-ring protein</fullName>
    </alternativeName>
</protein>
<evidence type="ECO:0000256" key="6">
    <source>
        <dbReference type="ARBA" id="ARBA00023136"/>
    </source>
</evidence>
<evidence type="ECO:0000256" key="1">
    <source>
        <dbReference type="ARBA" id="ARBA00002591"/>
    </source>
</evidence>
<dbReference type="GO" id="GO:0009427">
    <property type="term" value="C:bacterial-type flagellum basal body, distal rod, L ring"/>
    <property type="evidence" value="ECO:0007669"/>
    <property type="project" value="InterPro"/>
</dbReference>
<dbReference type="OrthoDB" id="9789463at2"/>
<dbReference type="RefSeq" id="WP_103525089.1">
    <property type="nucleotide sequence ID" value="NZ_JAIZDC010000002.1"/>
</dbReference>
<evidence type="ECO:0000313" key="11">
    <source>
        <dbReference type="EMBL" id="RMC96216.1"/>
    </source>
</evidence>
<dbReference type="GO" id="GO:0071973">
    <property type="term" value="P:bacterial-type flagellum-dependent cell motility"/>
    <property type="evidence" value="ECO:0007669"/>
    <property type="project" value="InterPro"/>
</dbReference>
<reference evidence="11 12" key="1">
    <citation type="submission" date="2018-10" db="EMBL/GenBank/DDBJ databases">
        <title>Draft genome sequence of Aquitalea MWU14-2217 isolated from a wild cranberry bog in Provincetown, Massachusetts.</title>
        <authorList>
            <person name="Ebadzadsahrai G."/>
            <person name="Soby S."/>
        </authorList>
    </citation>
    <scope>NUCLEOTIDE SEQUENCE [LARGE SCALE GENOMIC DNA]</scope>
    <source>
        <strain evidence="11 12">MWU14-2217</strain>
    </source>
</reference>
<comment type="function">
    <text evidence="1 9">Assembles around the rod to form the L-ring and probably protects the motor/basal body from shearing forces during rotation.</text>
</comment>
<dbReference type="PRINTS" id="PR01008">
    <property type="entry name" value="FLGLRINGFLGH"/>
</dbReference>
<accession>A0A454JHC7</accession>
<dbReference type="Proteomes" id="UP000274139">
    <property type="component" value="Unassembled WGS sequence"/>
</dbReference>
<keyword evidence="12" id="KW-1185">Reference proteome</keyword>
<dbReference type="GO" id="GO:0009279">
    <property type="term" value="C:cell outer membrane"/>
    <property type="evidence" value="ECO:0007669"/>
    <property type="project" value="UniProtKB-SubCell"/>
</dbReference>
<dbReference type="HAMAP" id="MF_00415">
    <property type="entry name" value="FlgH"/>
    <property type="match status" value="1"/>
</dbReference>
<keyword evidence="6 9" id="KW-0472">Membrane</keyword>
<evidence type="ECO:0000256" key="2">
    <source>
        <dbReference type="ARBA" id="ARBA00004370"/>
    </source>
</evidence>